<dbReference type="RefSeq" id="WP_147930127.1">
    <property type="nucleotide sequence ID" value="NZ_VOXD01000009.1"/>
</dbReference>
<evidence type="ECO:0008006" key="3">
    <source>
        <dbReference type="Google" id="ProtNLM"/>
    </source>
</evidence>
<dbReference type="EMBL" id="VOXD01000009">
    <property type="protein sequence ID" value="TXF90088.1"/>
    <property type="molecule type" value="Genomic_DNA"/>
</dbReference>
<protein>
    <recommendedName>
        <fullName evidence="3">Spheroidene monooxygenase</fullName>
    </recommendedName>
</protein>
<dbReference type="InterPro" id="IPR049574">
    <property type="entry name" value="CrtA-like"/>
</dbReference>
<dbReference type="OrthoDB" id="1122317at2"/>
<dbReference type="AlphaFoldDB" id="A0A5C7FJM7"/>
<name>A0A5C7FJM7_9BACT</name>
<evidence type="ECO:0000313" key="1">
    <source>
        <dbReference type="EMBL" id="TXF90088.1"/>
    </source>
</evidence>
<comment type="caution">
    <text evidence="1">The sequence shown here is derived from an EMBL/GenBank/DDBJ whole genome shotgun (WGS) entry which is preliminary data.</text>
</comment>
<sequence length="239" mass="27266">MSQITTVTLLRYRSVRAKAWIFTQMGLMPGFPFPSPLAGTEGLLFGRLMGSGADNGFGLKPNFGVYAFMGHWQDRAAADRFFAAHPWWRGNEKQLHESATFYLEATMTHGEWGGQKPFVPQPDKHDSAAPVAVITRATIRARKLADFWRYVPQTSASVYEHPERKLSIGVGEYPVFMQATFSLWTSGKAMRDFAYKSKHHAEVVKLTRERGWYKEEMFTRFKVLEVKGKWGDTDLSAFR</sequence>
<gene>
    <name evidence="1" type="ORF">FUA23_07560</name>
</gene>
<accession>A0A5C7FJM7</accession>
<organism evidence="1 2">
    <name type="scientific">Neolewinella aurantiaca</name>
    <dbReference type="NCBI Taxonomy" id="2602767"/>
    <lineage>
        <taxon>Bacteria</taxon>
        <taxon>Pseudomonadati</taxon>
        <taxon>Bacteroidota</taxon>
        <taxon>Saprospiria</taxon>
        <taxon>Saprospirales</taxon>
        <taxon>Lewinellaceae</taxon>
        <taxon>Neolewinella</taxon>
    </lineage>
</organism>
<dbReference type="CDD" id="cd21650">
    <property type="entry name" value="CrtA-like"/>
    <property type="match status" value="1"/>
</dbReference>
<evidence type="ECO:0000313" key="2">
    <source>
        <dbReference type="Proteomes" id="UP000321907"/>
    </source>
</evidence>
<dbReference type="Proteomes" id="UP000321907">
    <property type="component" value="Unassembled WGS sequence"/>
</dbReference>
<reference evidence="1 2" key="1">
    <citation type="submission" date="2019-08" db="EMBL/GenBank/DDBJ databases">
        <title>Lewinella sp. strain SSH13 Genome sequencing and assembly.</title>
        <authorList>
            <person name="Kim I."/>
        </authorList>
    </citation>
    <scope>NUCLEOTIDE SEQUENCE [LARGE SCALE GENOMIC DNA]</scope>
    <source>
        <strain evidence="1 2">SSH13</strain>
    </source>
</reference>
<keyword evidence="2" id="KW-1185">Reference proteome</keyword>
<proteinExistence type="predicted"/>